<dbReference type="AlphaFoldDB" id="A0A117I9Z7"/>
<reference evidence="2" key="1">
    <citation type="journal article" date="2016" name="Genome Announc.">
        <title>Draft Genome Sequences of Five Rapidly Growing Mycobacterium Species, M. thermoresistibile, M. fortuitum subsp. acetamidolyticum, M. canariasense, M. brisbanense, and M. novocastrense.</title>
        <authorList>
            <person name="Katahira K."/>
            <person name="Ogura Y."/>
            <person name="Gotoh Y."/>
            <person name="Hayashi T."/>
        </authorList>
    </citation>
    <scope>NUCLEOTIDE SEQUENCE [LARGE SCALE GENOMIC DNA]</scope>
    <source>
        <strain evidence="2">JCM15298</strain>
    </source>
</reference>
<accession>A0A117I9Z7</accession>
<evidence type="ECO:0008006" key="3">
    <source>
        <dbReference type="Google" id="ProtNLM"/>
    </source>
</evidence>
<dbReference type="Proteomes" id="UP000069443">
    <property type="component" value="Unassembled WGS sequence"/>
</dbReference>
<evidence type="ECO:0000313" key="1">
    <source>
        <dbReference type="EMBL" id="GAS95597.1"/>
    </source>
</evidence>
<proteinExistence type="predicted"/>
<keyword evidence="2" id="KW-1185">Reference proteome</keyword>
<name>A0A117I9Z7_MYCCR</name>
<gene>
    <name evidence="1" type="ORF">RMCC_2563</name>
</gene>
<dbReference type="EMBL" id="BCSY01000039">
    <property type="protein sequence ID" value="GAS95597.1"/>
    <property type="molecule type" value="Genomic_DNA"/>
</dbReference>
<organism evidence="1 2">
    <name type="scientific">Mycolicibacterium canariasense</name>
    <name type="common">Mycobacterium canariasense</name>
    <dbReference type="NCBI Taxonomy" id="228230"/>
    <lineage>
        <taxon>Bacteria</taxon>
        <taxon>Bacillati</taxon>
        <taxon>Actinomycetota</taxon>
        <taxon>Actinomycetes</taxon>
        <taxon>Mycobacteriales</taxon>
        <taxon>Mycobacteriaceae</taxon>
        <taxon>Mycolicibacterium</taxon>
    </lineage>
</organism>
<dbReference type="STRING" id="228230.RMCC_2563"/>
<reference evidence="2" key="2">
    <citation type="submission" date="2016-02" db="EMBL/GenBank/DDBJ databases">
        <title>Draft genome sequence of five rapidly growing Mycobacterium species.</title>
        <authorList>
            <person name="Katahira K."/>
            <person name="Gotou Y."/>
            <person name="Iida K."/>
            <person name="Ogura Y."/>
            <person name="Hayashi T."/>
        </authorList>
    </citation>
    <scope>NUCLEOTIDE SEQUENCE [LARGE SCALE GENOMIC DNA]</scope>
    <source>
        <strain evidence="2">JCM15298</strain>
    </source>
</reference>
<evidence type="ECO:0000313" key="2">
    <source>
        <dbReference type="Proteomes" id="UP000069443"/>
    </source>
</evidence>
<protein>
    <recommendedName>
        <fullName evidence="3">DUF4258 domain-containing protein</fullName>
    </recommendedName>
</protein>
<sequence>MRQVIANDGVPASQLDQRVNQVVNGAAQLNTQIANGTLPQVSTVPTTPVPEPGFAEGFRDSWDAGIESIQVLVGAAGPGAPGVAESWGNLAQALAQQAVNPLSSAISQVNSVFDAPNAAYFAGGASAQLAQQVPGLVFGGGEAAVARAAAAARAAEATADRIATQLPVGRRGAPLNVPPGTNAESVIMGRLYTGHSLDRLMGRGVTPTVVEDAIANGIAGPGNLPGTMTYAVPENGIKVVVNSIGEVVTVLHIGRG</sequence>
<comment type="caution">
    <text evidence="1">The sequence shown here is derived from an EMBL/GenBank/DDBJ whole genome shotgun (WGS) entry which is preliminary data.</text>
</comment>